<keyword evidence="1" id="KW-0694">RNA-binding</keyword>
<dbReference type="CDD" id="cd18787">
    <property type="entry name" value="SF2_C_DEAD"/>
    <property type="match status" value="1"/>
</dbReference>
<protein>
    <submittedName>
        <fullName evidence="3">Eukaryotic initiation factor 4A-15</fullName>
    </submittedName>
</protein>
<dbReference type="Proteomes" id="UP000283530">
    <property type="component" value="Unassembled WGS sequence"/>
</dbReference>
<keyword evidence="4" id="KW-1185">Reference proteome</keyword>
<evidence type="ECO:0000259" key="2">
    <source>
        <dbReference type="PROSITE" id="PS51194"/>
    </source>
</evidence>
<dbReference type="GO" id="GO:0003743">
    <property type="term" value="F:translation initiation factor activity"/>
    <property type="evidence" value="ECO:0007669"/>
    <property type="project" value="UniProtKB-KW"/>
</dbReference>
<evidence type="ECO:0000313" key="4">
    <source>
        <dbReference type="Proteomes" id="UP000283530"/>
    </source>
</evidence>
<reference evidence="3 4" key="1">
    <citation type="journal article" date="2019" name="Nat. Plants">
        <title>Stout camphor tree genome fills gaps in understanding of flowering plant genome evolution.</title>
        <authorList>
            <person name="Chaw S.M."/>
            <person name="Liu Y.C."/>
            <person name="Wu Y.W."/>
            <person name="Wang H.Y."/>
            <person name="Lin C.I."/>
            <person name="Wu C.S."/>
            <person name="Ke H.M."/>
            <person name="Chang L.Y."/>
            <person name="Hsu C.Y."/>
            <person name="Yang H.T."/>
            <person name="Sudianto E."/>
            <person name="Hsu M.H."/>
            <person name="Wu K.P."/>
            <person name="Wang L.N."/>
            <person name="Leebens-Mack J.H."/>
            <person name="Tsai I.J."/>
        </authorList>
    </citation>
    <scope>NUCLEOTIDE SEQUENCE [LARGE SCALE GENOMIC DNA]</scope>
    <source>
        <strain evidence="4">cv. Chaw 1501</strain>
        <tissue evidence="3">Young leaves</tissue>
    </source>
</reference>
<evidence type="ECO:0000313" key="3">
    <source>
        <dbReference type="EMBL" id="RWR88838.1"/>
    </source>
</evidence>
<dbReference type="AlphaFoldDB" id="A0A443PDK9"/>
<keyword evidence="3" id="KW-0648">Protein biosynthesis</keyword>
<dbReference type="SUPFAM" id="SSF52540">
    <property type="entry name" value="P-loop containing nucleoside triphosphate hydrolases"/>
    <property type="match status" value="1"/>
</dbReference>
<dbReference type="InterPro" id="IPR027417">
    <property type="entry name" value="P-loop_NTPase"/>
</dbReference>
<dbReference type="PANTHER" id="PTHR47958">
    <property type="entry name" value="ATP-DEPENDENT RNA HELICASE DBP3"/>
    <property type="match status" value="1"/>
</dbReference>
<dbReference type="STRING" id="337451.A0A443PDK9"/>
<dbReference type="GO" id="GO:0003723">
    <property type="term" value="F:RNA binding"/>
    <property type="evidence" value="ECO:0007669"/>
    <property type="project" value="UniProtKB-KW"/>
</dbReference>
<dbReference type="Gene3D" id="3.40.50.300">
    <property type="entry name" value="P-loop containing nucleotide triphosphate hydrolases"/>
    <property type="match status" value="1"/>
</dbReference>
<dbReference type="Pfam" id="PF00271">
    <property type="entry name" value="Helicase_C"/>
    <property type="match status" value="1"/>
</dbReference>
<evidence type="ECO:0000256" key="1">
    <source>
        <dbReference type="ARBA" id="ARBA00022884"/>
    </source>
</evidence>
<feature type="domain" description="Helicase C-terminal" evidence="2">
    <location>
        <begin position="99"/>
        <end position="245"/>
    </location>
</feature>
<dbReference type="InterPro" id="IPR001650">
    <property type="entry name" value="Helicase_C-like"/>
</dbReference>
<dbReference type="SMART" id="SM00490">
    <property type="entry name" value="HELICc"/>
    <property type="match status" value="1"/>
</dbReference>
<sequence>MSESKESMILLDAALDSSCWLISHSVRLFLDALMSDLSFPARDMAGLAPERSQYGARQGSQEKKRGAFLHMSEPSCHVIMHAPNGLRRTVVFCSGILSQLDSSLVECQALGVIFVNTRRKVVRLTDEMRSRGHTVSAIHSHMDKNARDIVLHEFHSGSSRVLITTDRYARRIDVPQFSVVNFDMPVGAENYIHRIRCGGRFSRKGVVISFVICEGGVDDPKRLGDIQVFTGTVAERMPSNMAKLI</sequence>
<organism evidence="3 4">
    <name type="scientific">Cinnamomum micranthum f. kanehirae</name>
    <dbReference type="NCBI Taxonomy" id="337451"/>
    <lineage>
        <taxon>Eukaryota</taxon>
        <taxon>Viridiplantae</taxon>
        <taxon>Streptophyta</taxon>
        <taxon>Embryophyta</taxon>
        <taxon>Tracheophyta</taxon>
        <taxon>Spermatophyta</taxon>
        <taxon>Magnoliopsida</taxon>
        <taxon>Magnoliidae</taxon>
        <taxon>Laurales</taxon>
        <taxon>Lauraceae</taxon>
        <taxon>Cinnamomum</taxon>
    </lineage>
</organism>
<name>A0A443PDK9_9MAGN</name>
<keyword evidence="3" id="KW-0396">Initiation factor</keyword>
<gene>
    <name evidence="3" type="ORF">CKAN_01787800</name>
</gene>
<proteinExistence type="predicted"/>
<comment type="caution">
    <text evidence="3">The sequence shown here is derived from an EMBL/GenBank/DDBJ whole genome shotgun (WGS) entry which is preliminary data.</text>
</comment>
<dbReference type="OrthoDB" id="10265785at2759"/>
<accession>A0A443PDK9</accession>
<dbReference type="PROSITE" id="PS51194">
    <property type="entry name" value="HELICASE_CTER"/>
    <property type="match status" value="1"/>
</dbReference>
<dbReference type="EMBL" id="QPKB01000007">
    <property type="protein sequence ID" value="RWR88838.1"/>
    <property type="molecule type" value="Genomic_DNA"/>
</dbReference>